<gene>
    <name evidence="3" type="ORF">ACFMB1_07225</name>
</gene>
<feature type="domain" description="DUF2314" evidence="2">
    <location>
        <begin position="26"/>
        <end position="106"/>
    </location>
</feature>
<dbReference type="EMBL" id="JBHPON010000001">
    <property type="protein sequence ID" value="MFC6035330.1"/>
    <property type="molecule type" value="Genomic_DNA"/>
</dbReference>
<dbReference type="InterPro" id="IPR018756">
    <property type="entry name" value="DUF2314"/>
</dbReference>
<evidence type="ECO:0000259" key="2">
    <source>
        <dbReference type="Pfam" id="PF10077"/>
    </source>
</evidence>
<name>A0ABW1KTF5_9PROT</name>
<dbReference type="PANTHER" id="PTHR38743">
    <property type="entry name" value="SIMILAR TO GLYOXYLASE I FAMILY PROTEIN"/>
    <property type="match status" value="1"/>
</dbReference>
<dbReference type="Pfam" id="PF10077">
    <property type="entry name" value="DUF2314"/>
    <property type="match status" value="1"/>
</dbReference>
<protein>
    <submittedName>
        <fullName evidence="3">DUF2185 domain-containing protein</fullName>
    </submittedName>
</protein>
<reference evidence="3 4" key="1">
    <citation type="submission" date="2024-09" db="EMBL/GenBank/DDBJ databases">
        <authorList>
            <person name="Zhang Z.-H."/>
        </authorList>
    </citation>
    <scope>NUCLEOTIDE SEQUENCE [LARGE SCALE GENOMIC DNA]</scope>
    <source>
        <strain evidence="3 4">HHTR114</strain>
    </source>
</reference>
<dbReference type="PANTHER" id="PTHR38743:SF2">
    <property type="entry name" value="DUF2185 DOMAIN-CONTAINING PROTEIN"/>
    <property type="match status" value="1"/>
</dbReference>
<dbReference type="RefSeq" id="WP_379879346.1">
    <property type="nucleotide sequence ID" value="NZ_JBHPON010000001.1"/>
</dbReference>
<evidence type="ECO:0000313" key="4">
    <source>
        <dbReference type="Proteomes" id="UP001596116"/>
    </source>
</evidence>
<dbReference type="Pfam" id="PF09951">
    <property type="entry name" value="Imm33"/>
    <property type="match status" value="1"/>
</dbReference>
<proteinExistence type="predicted"/>
<dbReference type="Proteomes" id="UP001596116">
    <property type="component" value="Unassembled WGS sequence"/>
</dbReference>
<evidence type="ECO:0000259" key="1">
    <source>
        <dbReference type="Pfam" id="PF09951"/>
    </source>
</evidence>
<keyword evidence="4" id="KW-1185">Reference proteome</keyword>
<accession>A0ABW1KTF5</accession>
<feature type="domain" description="Immunity protein Imm33" evidence="1">
    <location>
        <begin position="121"/>
        <end position="209"/>
    </location>
</feature>
<evidence type="ECO:0000313" key="3">
    <source>
        <dbReference type="EMBL" id="MFC6035330.1"/>
    </source>
</evidence>
<dbReference type="InterPro" id="IPR018689">
    <property type="entry name" value="Imm33_dom"/>
</dbReference>
<organism evidence="3 4">
    <name type="scientific">Hyphococcus aureus</name>
    <dbReference type="NCBI Taxonomy" id="2666033"/>
    <lineage>
        <taxon>Bacteria</taxon>
        <taxon>Pseudomonadati</taxon>
        <taxon>Pseudomonadota</taxon>
        <taxon>Alphaproteobacteria</taxon>
        <taxon>Parvularculales</taxon>
        <taxon>Parvularculaceae</taxon>
        <taxon>Hyphococcus</taxon>
    </lineage>
</organism>
<sequence>MEKSAFTLDDPRPTQAAAPYTFFLPDTRRVEAVGPGDHVKLIFIPTADGTKYGAERMWVEVVSVDGPAFRGKLDNAPDDIPGLSLGDPVEFNSWHIIDVEFADEDKDRQLIFPRRTYYDRCLVDRCVLNGEAKVHYVYREAPDLAKDDDKHQDSGWRIRGDWRGLSDEEVDARECDYVALGTVLNQDDSWVHLIDQTEGSAFIRDRNKDQFVPESK</sequence>
<comment type="caution">
    <text evidence="3">The sequence shown here is derived from an EMBL/GenBank/DDBJ whole genome shotgun (WGS) entry which is preliminary data.</text>
</comment>